<protein>
    <submittedName>
        <fullName evidence="2">Uncharacterized protein</fullName>
    </submittedName>
</protein>
<comment type="caution">
    <text evidence="2">The sequence shown here is derived from an EMBL/GenBank/DDBJ whole genome shotgun (WGS) entry which is preliminary data.</text>
</comment>
<gene>
    <name evidence="2" type="ORF">GCM10023091_23630</name>
</gene>
<evidence type="ECO:0000313" key="3">
    <source>
        <dbReference type="Proteomes" id="UP001501508"/>
    </source>
</evidence>
<organism evidence="2 3">
    <name type="scientific">Ravibacter arvi</name>
    <dbReference type="NCBI Taxonomy" id="2051041"/>
    <lineage>
        <taxon>Bacteria</taxon>
        <taxon>Pseudomonadati</taxon>
        <taxon>Bacteroidota</taxon>
        <taxon>Cytophagia</taxon>
        <taxon>Cytophagales</taxon>
        <taxon>Spirosomataceae</taxon>
        <taxon>Ravibacter</taxon>
    </lineage>
</organism>
<evidence type="ECO:0000313" key="2">
    <source>
        <dbReference type="EMBL" id="GAA4440251.1"/>
    </source>
</evidence>
<name>A0ABP8M068_9BACT</name>
<proteinExistence type="predicted"/>
<keyword evidence="3" id="KW-1185">Reference proteome</keyword>
<reference evidence="3" key="1">
    <citation type="journal article" date="2019" name="Int. J. Syst. Evol. Microbiol.">
        <title>The Global Catalogue of Microorganisms (GCM) 10K type strain sequencing project: providing services to taxonomists for standard genome sequencing and annotation.</title>
        <authorList>
            <consortium name="The Broad Institute Genomics Platform"/>
            <consortium name="The Broad Institute Genome Sequencing Center for Infectious Disease"/>
            <person name="Wu L."/>
            <person name="Ma J."/>
        </authorList>
    </citation>
    <scope>NUCLEOTIDE SEQUENCE [LARGE SCALE GENOMIC DNA]</scope>
    <source>
        <strain evidence="3">JCM 31920</strain>
    </source>
</reference>
<feature type="compositionally biased region" description="Polar residues" evidence="1">
    <location>
        <begin position="197"/>
        <end position="215"/>
    </location>
</feature>
<dbReference type="EMBL" id="BAABEY010000024">
    <property type="protein sequence ID" value="GAA4440251.1"/>
    <property type="molecule type" value="Genomic_DNA"/>
</dbReference>
<dbReference type="Proteomes" id="UP001501508">
    <property type="component" value="Unassembled WGS sequence"/>
</dbReference>
<evidence type="ECO:0000256" key="1">
    <source>
        <dbReference type="SAM" id="MobiDB-lite"/>
    </source>
</evidence>
<sequence length="558" mass="64827">MIPARIKSLFQFIEFLHSNIDNFGQLNKVIAELHELNKERWSLKSHLSFQDKLREDEVNAEIKKKVDIIENEIAVPIKSKATELDVFDPNYPNTVWNRNYNDVVNLKENADRNDLTEVLQFTKKYLAFREAGNYTDYLFMGFIFGDLDKLIIGEIHNYFSGENITYALGVQGNSIGEALELIKKGYTTITVPFATQNTSTHQQTETSTYQGNNQTPSPPTPHECIGKGDIRQLPALKEIEAELRNRKTVREKLDYWVEAISKRVEEISGQRHDLESLTVLDEKEKSILEKVFGGVAYLVSPIKIPSYIHDEHFPNWWSNAEYTNWFIPLKSNWWFQKLVKDNKAEEHINSSLGADFIRGQLNQITNIESMADQLFANGEINIDNDYKDQLFRDMVEYLRIKGKYYQRKALPEIFTISVHPPLQAYARHVFYKDYLISKLHEIQTKEKKEFSVPQFVNTQPNNTNYKTKHYVLAYIFDCYAKGETLPIGQKGKLEKIGNDRIKPGKGNTFYKTFNTIIPKNFDLENTLLEIGGENWRESVLDLSDCPDKVDEYLKTKRL</sequence>
<feature type="region of interest" description="Disordered" evidence="1">
    <location>
        <begin position="197"/>
        <end position="221"/>
    </location>
</feature>
<accession>A0ABP8M068</accession>
<dbReference type="RefSeq" id="WP_345029304.1">
    <property type="nucleotide sequence ID" value="NZ_BAABEY010000024.1"/>
</dbReference>